<dbReference type="EMBL" id="SUMF01000033">
    <property type="protein sequence ID" value="TJZ66133.1"/>
    <property type="molecule type" value="Genomic_DNA"/>
</dbReference>
<sequence length="338" mass="36412">MSYLTEADATAAGHKRDVLAQLMGELLAAHDHYALNGALTQAPSQDAYKVLWQILREQVEAPPAGAAHWQIPFALPIVLVAGARGQHTLPGRIDGDALLALLRQHGVIAADADCRLSGALVHPGDLAAVNPATLADWREPGQADAMGSAVREAPVSFKDEGVFLRYLVGSVTQHRDAPPAIRLGGQVGAWGMPLAQAIGDALQVDGLTLFAIPRVPQTWLAAQDSARVTQLETRLQVAASNALRSIRGKGRTPVATIAAHEGGEVRITFSSQEEADRWEGFVWPLAPLDTAEQVRDFAEGLFRECQVDDIRVIDTVQPDKEGELPFFVTAHFPPRQQH</sequence>
<protein>
    <submittedName>
        <fullName evidence="1">Uncharacterized protein</fullName>
    </submittedName>
</protein>
<dbReference type="AlphaFoldDB" id="A0A4U0PE93"/>
<dbReference type="RefSeq" id="WP_136774738.1">
    <property type="nucleotide sequence ID" value="NZ_SUMF01000033.1"/>
</dbReference>
<organism evidence="1 2">
    <name type="scientific">Chitiniphilus eburneus</name>
    <dbReference type="NCBI Taxonomy" id="2571148"/>
    <lineage>
        <taxon>Bacteria</taxon>
        <taxon>Pseudomonadati</taxon>
        <taxon>Pseudomonadota</taxon>
        <taxon>Betaproteobacteria</taxon>
        <taxon>Neisseriales</taxon>
        <taxon>Chitinibacteraceae</taxon>
        <taxon>Chitiniphilus</taxon>
    </lineage>
</organism>
<evidence type="ECO:0000313" key="2">
    <source>
        <dbReference type="Proteomes" id="UP000310016"/>
    </source>
</evidence>
<comment type="caution">
    <text evidence="1">The sequence shown here is derived from an EMBL/GenBank/DDBJ whole genome shotgun (WGS) entry which is preliminary data.</text>
</comment>
<dbReference type="OrthoDB" id="9127182at2"/>
<gene>
    <name evidence="1" type="ORF">FAZ21_17590</name>
</gene>
<proteinExistence type="predicted"/>
<dbReference type="Proteomes" id="UP000310016">
    <property type="component" value="Unassembled WGS sequence"/>
</dbReference>
<name>A0A4U0PE93_9NEIS</name>
<keyword evidence="2" id="KW-1185">Reference proteome</keyword>
<reference evidence="1 2" key="1">
    <citation type="submission" date="2019-04" db="EMBL/GenBank/DDBJ databases">
        <title>Chitiniphilus eburnea sp. nov., a novel chitinolytic bacterium isolated from aquaculture sludge.</title>
        <authorList>
            <person name="Sheng M."/>
        </authorList>
    </citation>
    <scope>NUCLEOTIDE SEQUENCE [LARGE SCALE GENOMIC DNA]</scope>
    <source>
        <strain evidence="1 2">HX-2-15</strain>
    </source>
</reference>
<evidence type="ECO:0000313" key="1">
    <source>
        <dbReference type="EMBL" id="TJZ66133.1"/>
    </source>
</evidence>
<accession>A0A4U0PE93</accession>